<dbReference type="EMBL" id="SMAN01000025">
    <property type="protein sequence ID" value="TCT17994.1"/>
    <property type="molecule type" value="Genomic_DNA"/>
</dbReference>
<evidence type="ECO:0000313" key="1">
    <source>
        <dbReference type="EMBL" id="TCT17994.1"/>
    </source>
</evidence>
<sequence>MKAAYWIKPIFLVVCLTLLSLTLFGAKQKAERELYRKE</sequence>
<protein>
    <submittedName>
        <fullName evidence="1">Uncharacterized protein</fullName>
    </submittedName>
</protein>
<name>A0A4R3MVU6_9BACI</name>
<reference evidence="1 2" key="1">
    <citation type="submission" date="2019-03" db="EMBL/GenBank/DDBJ databases">
        <title>Genomic Encyclopedia of Type Strains, Phase IV (KMG-IV): sequencing the most valuable type-strain genomes for metagenomic binning, comparative biology and taxonomic classification.</title>
        <authorList>
            <person name="Goeker M."/>
        </authorList>
    </citation>
    <scope>NUCLEOTIDE SEQUENCE [LARGE SCALE GENOMIC DNA]</scope>
    <source>
        <strain evidence="1 2">DSM 25894</strain>
    </source>
</reference>
<comment type="caution">
    <text evidence="1">The sequence shown here is derived from an EMBL/GenBank/DDBJ whole genome shotgun (WGS) entry which is preliminary data.</text>
</comment>
<proteinExistence type="predicted"/>
<dbReference type="AlphaFoldDB" id="A0A4R3MVU6"/>
<organism evidence="1 2">
    <name type="scientific">Melghiribacillus thermohalophilus</name>
    <dbReference type="NCBI Taxonomy" id="1324956"/>
    <lineage>
        <taxon>Bacteria</taxon>
        <taxon>Bacillati</taxon>
        <taxon>Bacillota</taxon>
        <taxon>Bacilli</taxon>
        <taxon>Bacillales</taxon>
        <taxon>Bacillaceae</taxon>
        <taxon>Melghiribacillus</taxon>
    </lineage>
</organism>
<dbReference type="Proteomes" id="UP000294650">
    <property type="component" value="Unassembled WGS sequence"/>
</dbReference>
<keyword evidence="2" id="KW-1185">Reference proteome</keyword>
<gene>
    <name evidence="1" type="ORF">EDD68_1255</name>
</gene>
<evidence type="ECO:0000313" key="2">
    <source>
        <dbReference type="Proteomes" id="UP000294650"/>
    </source>
</evidence>
<accession>A0A4R3MVU6</accession>